<keyword evidence="1" id="KW-0732">Signal</keyword>
<dbReference type="InterPro" id="IPR056303">
    <property type="entry name" value="AMIN-like"/>
</dbReference>
<protein>
    <recommendedName>
        <fullName evidence="2">AMIN-like domain-containing protein</fullName>
    </recommendedName>
</protein>
<dbReference type="AlphaFoldDB" id="A0A2A4AM21"/>
<evidence type="ECO:0000256" key="1">
    <source>
        <dbReference type="SAM" id="SignalP"/>
    </source>
</evidence>
<sequence>MPKLSSLVPTLAVLTLGSVALVSCASDTEDKSSLAFTEAVSTTSSVEGAPTTSAPAGVTPLGVTNLSRKTERPAVPSQLVVTDVRVGNHDGFERVVFEFTGEGSPGWFIDYTDKPLQQGSGNAIDYEGATALNVNIDGTVYPFEKDMADPNLGSTPGAGGFITEVKSSGTFEGRSQFVVGLKERHPYSVQVLEEPTRLVIDFLAAT</sequence>
<dbReference type="EMBL" id="NWBP01000011">
    <property type="protein sequence ID" value="PCC83519.1"/>
    <property type="molecule type" value="Genomic_DNA"/>
</dbReference>
<dbReference type="Pfam" id="PF24837">
    <property type="entry name" value="AMIN-like"/>
    <property type="match status" value="1"/>
</dbReference>
<dbReference type="PROSITE" id="PS51257">
    <property type="entry name" value="PROKAR_LIPOPROTEIN"/>
    <property type="match status" value="1"/>
</dbReference>
<dbReference type="Proteomes" id="UP000218690">
    <property type="component" value="Unassembled WGS sequence"/>
</dbReference>
<proteinExistence type="predicted"/>
<feature type="domain" description="AMIN-like" evidence="2">
    <location>
        <begin position="80"/>
        <end position="202"/>
    </location>
</feature>
<evidence type="ECO:0000259" key="2">
    <source>
        <dbReference type="Pfam" id="PF24837"/>
    </source>
</evidence>
<comment type="caution">
    <text evidence="3">The sequence shown here is derived from an EMBL/GenBank/DDBJ whole genome shotgun (WGS) entry which is preliminary data.</text>
</comment>
<gene>
    <name evidence="3" type="ORF">COM45_04035</name>
</gene>
<organism evidence="3 4">
    <name type="scientific">Corynebacterium accolens</name>
    <dbReference type="NCBI Taxonomy" id="38284"/>
    <lineage>
        <taxon>Bacteria</taxon>
        <taxon>Bacillati</taxon>
        <taxon>Actinomycetota</taxon>
        <taxon>Actinomycetes</taxon>
        <taxon>Mycobacteriales</taxon>
        <taxon>Corynebacteriaceae</taxon>
        <taxon>Corynebacterium</taxon>
    </lineage>
</organism>
<name>A0A2A4AM21_9CORY</name>
<reference evidence="3 4" key="1">
    <citation type="submission" date="2017-09" db="EMBL/GenBank/DDBJ databases">
        <title>Draft Genome Sequence of Corynebacterium accolens AH4003.</title>
        <authorList>
            <person name="Chen Y."/>
            <person name="Oosthuysen W.F."/>
            <person name="Kelley S."/>
            <person name="Horswill A."/>
        </authorList>
    </citation>
    <scope>NUCLEOTIDE SEQUENCE [LARGE SCALE GENOMIC DNA]</scope>
    <source>
        <strain evidence="3 4">AH4003</strain>
    </source>
</reference>
<accession>A0A2A4AM21</accession>
<evidence type="ECO:0000313" key="4">
    <source>
        <dbReference type="Proteomes" id="UP000218690"/>
    </source>
</evidence>
<dbReference type="Gene3D" id="2.60.40.3500">
    <property type="match status" value="1"/>
</dbReference>
<feature type="signal peptide" evidence="1">
    <location>
        <begin position="1"/>
        <end position="25"/>
    </location>
</feature>
<feature type="chain" id="PRO_5012539714" description="AMIN-like domain-containing protein" evidence="1">
    <location>
        <begin position="26"/>
        <end position="206"/>
    </location>
</feature>
<evidence type="ECO:0000313" key="3">
    <source>
        <dbReference type="EMBL" id="PCC83519.1"/>
    </source>
</evidence>